<dbReference type="Gene3D" id="1.10.1200.10">
    <property type="entry name" value="ACP-like"/>
    <property type="match status" value="6"/>
</dbReference>
<dbReference type="InterPro" id="IPR009081">
    <property type="entry name" value="PP-bd_ACP"/>
</dbReference>
<dbReference type="Gene3D" id="3.30.559.10">
    <property type="entry name" value="Chloramphenicol acetyltransferase-like domain"/>
    <property type="match status" value="7"/>
</dbReference>
<dbReference type="InterPro" id="IPR020806">
    <property type="entry name" value="PKS_PP-bd"/>
</dbReference>
<evidence type="ECO:0000256" key="2">
    <source>
        <dbReference type="ARBA" id="ARBA00022553"/>
    </source>
</evidence>
<feature type="compositionally biased region" description="Basic and acidic residues" evidence="4">
    <location>
        <begin position="3995"/>
        <end position="4006"/>
    </location>
</feature>
<dbReference type="InterPro" id="IPR045851">
    <property type="entry name" value="AMP-bd_C_sf"/>
</dbReference>
<dbReference type="PROSITE" id="PS00012">
    <property type="entry name" value="PHOSPHOPANTETHEINE"/>
    <property type="match status" value="4"/>
</dbReference>
<organism evidence="6 7">
    <name type="scientific">Diaporthe eres</name>
    <name type="common">Phomopsis oblonga</name>
    <dbReference type="NCBI Taxonomy" id="83184"/>
    <lineage>
        <taxon>Eukaryota</taxon>
        <taxon>Fungi</taxon>
        <taxon>Dikarya</taxon>
        <taxon>Ascomycota</taxon>
        <taxon>Pezizomycotina</taxon>
        <taxon>Sordariomycetes</taxon>
        <taxon>Sordariomycetidae</taxon>
        <taxon>Diaporthales</taxon>
        <taxon>Diaporthaceae</taxon>
        <taxon>Diaporthe</taxon>
        <taxon>Diaporthe eres species complex</taxon>
    </lineage>
</organism>
<feature type="domain" description="Carrier" evidence="5">
    <location>
        <begin position="1804"/>
        <end position="1881"/>
    </location>
</feature>
<dbReference type="Pfam" id="PF00501">
    <property type="entry name" value="AMP-binding"/>
    <property type="match status" value="2"/>
</dbReference>
<dbReference type="PANTHER" id="PTHR45527">
    <property type="entry name" value="NONRIBOSOMAL PEPTIDE SYNTHETASE"/>
    <property type="match status" value="1"/>
</dbReference>
<keyword evidence="7" id="KW-1185">Reference proteome</keyword>
<reference evidence="6 7" key="1">
    <citation type="submission" date="2024-02" db="EMBL/GenBank/DDBJ databases">
        <title>De novo assembly and annotation of 12 fungi associated with fruit tree decline syndrome in Ontario, Canada.</title>
        <authorList>
            <person name="Sulman M."/>
            <person name="Ellouze W."/>
            <person name="Ilyukhin E."/>
        </authorList>
    </citation>
    <scope>NUCLEOTIDE SEQUENCE [LARGE SCALE GENOMIC DNA]</scope>
    <source>
        <strain evidence="6 7">M169</strain>
    </source>
</reference>
<dbReference type="InterPro" id="IPR001242">
    <property type="entry name" value="Condensation_dom"/>
</dbReference>
<evidence type="ECO:0000313" key="7">
    <source>
        <dbReference type="Proteomes" id="UP001430848"/>
    </source>
</evidence>
<dbReference type="Pfam" id="PF00550">
    <property type="entry name" value="PP-binding"/>
    <property type="match status" value="5"/>
</dbReference>
<dbReference type="InterPro" id="IPR010071">
    <property type="entry name" value="AA_adenyl_dom"/>
</dbReference>
<evidence type="ECO:0000313" key="6">
    <source>
        <dbReference type="EMBL" id="KAK7716073.1"/>
    </source>
</evidence>
<dbReference type="InterPro" id="IPR000873">
    <property type="entry name" value="AMP-dep_synth/lig_dom"/>
</dbReference>
<feature type="region of interest" description="Disordered" evidence="4">
    <location>
        <begin position="3991"/>
        <end position="4010"/>
    </location>
</feature>
<dbReference type="Gene3D" id="3.40.50.12780">
    <property type="entry name" value="N-terminal domain of ligase-like"/>
    <property type="match status" value="3"/>
</dbReference>
<feature type="domain" description="Carrier" evidence="5">
    <location>
        <begin position="4012"/>
        <end position="4085"/>
    </location>
</feature>
<dbReference type="NCBIfam" id="NF003417">
    <property type="entry name" value="PRK04813.1"/>
    <property type="match status" value="3"/>
</dbReference>
<dbReference type="InterPro" id="IPR023213">
    <property type="entry name" value="CAT-like_dom_sf"/>
</dbReference>
<evidence type="ECO:0000256" key="4">
    <source>
        <dbReference type="SAM" id="MobiDB-lite"/>
    </source>
</evidence>
<name>A0ABR1NV34_DIAER</name>
<dbReference type="CDD" id="cd05918">
    <property type="entry name" value="A_NRPS_SidN3_like"/>
    <property type="match status" value="2"/>
</dbReference>
<dbReference type="PANTHER" id="PTHR45527:SF1">
    <property type="entry name" value="FATTY ACID SYNTHASE"/>
    <property type="match status" value="1"/>
</dbReference>
<dbReference type="PROSITE" id="PS50075">
    <property type="entry name" value="CARRIER"/>
    <property type="match status" value="4"/>
</dbReference>
<dbReference type="PROSITE" id="PS00455">
    <property type="entry name" value="AMP_BINDING"/>
    <property type="match status" value="1"/>
</dbReference>
<dbReference type="Proteomes" id="UP001430848">
    <property type="component" value="Unassembled WGS sequence"/>
</dbReference>
<comment type="caution">
    <text evidence="6">The sequence shown here is derived from an EMBL/GenBank/DDBJ whole genome shotgun (WGS) entry which is preliminary data.</text>
</comment>
<dbReference type="SUPFAM" id="SSF56801">
    <property type="entry name" value="Acetyl-CoA synthetase-like"/>
    <property type="match status" value="3"/>
</dbReference>
<evidence type="ECO:0000259" key="5">
    <source>
        <dbReference type="PROSITE" id="PS50075"/>
    </source>
</evidence>
<feature type="domain" description="Carrier" evidence="5">
    <location>
        <begin position="3447"/>
        <end position="3520"/>
    </location>
</feature>
<dbReference type="SUPFAM" id="SSF52777">
    <property type="entry name" value="CoA-dependent acyltransferases"/>
    <property type="match status" value="12"/>
</dbReference>
<keyword evidence="3" id="KW-0436">Ligase</keyword>
<dbReference type="InterPro" id="IPR006162">
    <property type="entry name" value="Ppantetheine_attach_site"/>
</dbReference>
<dbReference type="Gene3D" id="3.30.559.30">
    <property type="entry name" value="Nonribosomal peptide synthetase, condensation domain"/>
    <property type="match status" value="6"/>
</dbReference>
<sequence length="4504" mass="496656">MYGPTEATIHCTLQPSCEASSSPHNVGFPLDTASTFILEPLPDGSSGDFKVVPFGEMGELAVGGNQTAVGYINRAEQTSQVFIETPHGRLYRTGDKARMLQNGTIECFGRISDGQVKLRGQRIELGEIEQAVLKAPECRGAVATVIQGIIVVFCEQDGPEESFTEDLLRTCRKWLPAFMVPGDFVLQKAFPRLPSGKVDRKQLKIDYETRNSATTASMSGYSDDVEREMAQIAHNAMGIKLQSSSILSAAGVDSLAAIKLASCLRRAGFAVTAIDVLKSSTLSDLRSRTLQERSRADSAVEFYDQTPDSKTPATSLNEFLKGTPELAGSVDAVAAVLPCTPTQLSMLAETLSDSEAYCNWIELEILGDHAVETITSWFQQLAEHNEILRTGFVSTNGTYKQVIWKELHASQVCAVESLCTSFRLDEAGLARPFFVQIQSDKPRKTSVVLQIHHALYDGWSFDILLADLNVLEQGGHVSGRPSFRLVSDHYQSTDFLHDADAARAYWAGHLLGYQPSPMPQLLAKKETKGQRLSAEYILGTKVPAVQDASAQLDVSAQVLFQTCVLWLWAHILGSEDVVIGNVTSGRTIPIQDIENVMGPCLTTIPHRSRIKQTRTIRELVENIHMTNRESLAHCTLPLAEIKKAAGLMPGEPLYDVLYVYQESLHSRSAGQEHGNVKEVAHQDHLETNLLVEIEPVDENFRLRLTYHSNAFNHDYVKLLLRQFDCVLGHIIRNLDSETTSIFECFTEKLLSQYNQAFTSFEGCADLATSFESMAARSHEKPALCFADSIDNGTADLKYVSYSELNVLANKIARHVRISGAAEGAAVAIIMEKSIMLYAGILGILKAGCAYLPLLPSTPPSRILGILEQANVRLCLSDGIIQRDTSTLHECVFVNLLEAKLEGYDGDNLKTPERPSRIANIVYTSGSTGVPKGVSVTQLNITSDLDVLSKIYPVKDNSRMLQACSQAFDVSVFEIFFALTRGMCLCAATNDVLFADIERSIRAMDVTHLSMTPTVASLVNPNNVPKVEFLVTSGEPMTGEVARNWMGKLYQGYGPSETTNICSVKKMSPEDQIRHLGHTLGNTSAFVVAHDGLDLLPKGCVGEFCFGGDQVVAGYLNLPGVTKDKFIDHPRCGRIYRSGDIGRMLADGSLLIVGRVDDQIKLRGQRVELGEVSATVALSNEVSNCTAMLVNNGQQLACFYVPRSSQGDKFKILTAGKGTVKMNESIYGTLQSRLPSYMTPSYLIPISTIPMTSSGKIDKRRLSSLFSNLDTNELESFSVTAESGDEDGDWSEDERKIADLVATALGVRPQDVGRWTPLTSLGLDSISAISVAKELQGAFSQRLPISIILQNTSTAKLAALLAGGAVETVHSEDHLDVFSPEFCEAIQRWARSNKLEVETILPCTPLQEAMLATAASDASYLNKMLFRLNTDSTKMRNIWKAMFQRHAILRTNFYSTDNRDHVIAQCVLKTWEPDWLTFDADATSLDESIRRHAATLPNPIDSGVPPVSLAVIGQGSLTYLSFICHHAMYDGVAMSRLLEEIEQTAAGSELPQPPSYQPFLREVLALPKSIDEFWKTHLGGLKPKTLQSSEKDSGRGTMTKVLDLPLATIEHRLRMLNVSLLSFLQAAWSSLLGIIQESDDVCFGNVVNGRTGMVERVDELVAPCFNTIPARVQLHNQRRNIDLLNFFQSLNPELLQYQFTPLRRIQALCSGALRVFDTLLLLQQTPKKLKESVWILERDNGEMDFPLICEVTPILRSDYRGLEVKLHFDRQPLPSPLQERLDRLGLVHVSRTSDERNLSDTVTQEEWSDSEKTVRGVLSDISKSKAASISRNMTIFQLGLDSINAVQVAALLRKAGYPGATATDVLENPTCSSLAAKISAQQSTGGSSAEYDMAAFEQVAKGLLNDSVSSWESVEAVLPCTPLQMAMLTHFTNSNGKDYFNFISFRFEEHISVSIITNGLKKLVDSHPILRSGFIPISHRDVSLAMLQYIPDGKKLPVNIHIDASDFKLLEWQLAASQNALANLHEPPWSVAILQGSKGVEMHLAIHHAIYDAFSLQKMLGDLQAAIDDEPLNTGTGLASVVKEIMTEAQRGRENAPEFWTKRASEAVINKFPVMTPLREEQRSISVRQRSCAMSFDALTDAARDGGFTIQAVAQGAWLRILSSYIGEPSVIFGTVLSGRNSDATLEAVFPCITTLPVVTQHSSSNRILLQAMMEYNTGLQRHQRTPLTEIQKLLGHPNTRLFDTLLVYQKFDDPGQKPKSWSVISEKANVDYPVSIEIGPERESLQLRVTFFNDVLPVEQAEILLQQFDVVLCDLAKHPDGQEVDVLKNHPELFAIIPAEHPELVSDITLLHGFVESSAEKYPGRTALEFVSSFDGSRPVSQRWTYKELDQNGNRVANLLSTHVTTGDIVAICFDKSPEAHFAMLGILKAGCALLALDPGAPSSRKEFIMKDSGASVLLTDKSTGTRLDFIVEVPVIAIDHRSLTAVDASRPKLTRPLVPGDRSYCLYTSGTTGTPKGCEITHENAVQAMLAFQKLFEGHWDESSKWLQFASYHFDVSVLEQYWTWSVGITLVAAPRDVILEDLAGTISRLEITHIDLTPSLARLLHPEEVPSLCRGVFITGGEQLKQEILDVWGPKRVIHNFYGPTEATIGVTTYPCVPVNGRSSNIGRQFANVGSYVLRPNTETPVLRGGVGELCVSGKLVGKGYLNREELTTERFPLLEAFEERVYRTGDLVRVLHDGCFDFLGRADDQVKLRGQRLEIGEINHCIRSAISDITDAVTLVIRNEKQQKDSLVSFVVTAREQTQKTGKLQIIAGDDAERLSQSVKRACRDKLPGYMVPTYVLVLPFIPLSPNNKAEVKELRKLFNDLSHEQLMRRSPDANGDLGEAGKKISKALSSIYGVQEGTILPSTSTFELGVDSISVMKFTRALKLAGFGRATAAVVLKHPVVADLAYALQALQRTSENSAGLLEASQAIDACQHRHKGSVCRKLDINPEDLEYVAPCSPLQHGMISRSRTDGNEGAYFNTFRYELADAVEWEQLHSAWQSLVQKNAILRTKFVSTTDGYVQVATKTQRLPWEVVSLESGDKIETVLAERRQSWIDSNNQNVETPLQLLAVSGNRKRMLAVHIFHGIYDASSFELMIDEVARLYNGGDDSKVNAPSFLDALLHGPLRSHSFCREFWSKHLQGVRSKLLPQISPTPSDHDLCVSRRIEFHSLDKIRKSLGVTQQAIVQTLWSSVLHRLCGFGVTFGIVVSGRSMELENVDATIGPLFNTVPYHHHVTQRQTWASAIRNSHEFNTAILPFQHVPLRDVQKWCSGGNPIFDTLFSFQRASSTGSAGAGLWTEVDSNINPDYPLAFEATLFSDESVQILIVTQKGVADEKALESMIDEFEAMATAVVHDLNSPAFPDNADGFFDRPQEIQEDSDVGISHTLSKTSTAGPSSVEWPPQAETIRKELTVLAEIDESSITQSTTLLELGLDSIDTIKLSARLRRAGIMLSNSELIRGQSIANFVDMLQTNENKSEGTHDSGYSSDVEDSSMSLKAHLMRHGWDLSDVELVLPPTPLQDSMVSEMIQSGFQRYFNHDVLELAPQVEVQRLKNAWVTVVKNSPILRTVFTEVDGTEFDFAYAQVVLKDCPPAFRDIQVDSPDNLSSTMEQARMTAQANHAQSELLQVTFATSSHGTYMVLSVAHALYDGWSLGLLHKDLESAYYGSYTPRETYIECLHGTIRSLKKDAKDFWSDYVSGAVPVIFPPHGQKELGVHVNRAEVSLAVKASALKDFCKRHAVSQQVVAQACWATVLATHCQTLDVAFGVVLSGRDTEASEAMMFPTMNTVPVRTVLHGSVSAFLRYMQDNMTGVSQFQNYPLRKIQALIQDRRPSLFNTLFIMQKSSVEATGTTEAGTRQPLMKSVESSSAVDYPVCVEMEVSGEDLVWRTACDDGYLSAGGTGHLLEELEHVLQYMINSSDKDVLQFSDYGVSVCGLPAFQPQRATFSERQPELKQSRDVGEDGEWSGVEEKIRRVLASMSGIDEASIRKSHNLYHLGLDSISAIKVSSALRQQGIQASVRDMIQATSISEMATKVSKNTNSTSSTTDAQSQIVPQSLKGLSKDISPNDVLQSAGIDASEVQEVLPATAMQAHMLSVWQNTQGAVFFPEFRYRLSGIADRDTIKSAWIDLVGQTPALRTIFISTGHRSTPMVQVILLENSQTEDPFVSIELQSDGVESWVIHLKIHHALYDGVSLPLIMGRFKELLGEGVKSEEPADRLTSWRRLVSFSLDEPARASRRAFWTQYLDGAKAVSLCLPNSKSTPTEERVSFLKRAAVSDVGRLKSLCSHHGISIQSVFLAAYARVLSTLSGCNDVVFGVYIANRSTEQDLPFPTLCLVPLRVIVARDFDIAEVASAIQRDIFEVSRPENANAGLWEIKDWTGVVVESFVNFLSLPEDESSKGGDEGGVELEALRFDETTSSVVDASTACDPRQVSCLENNAVRDAFPVSSNPFTLGVSFW</sequence>
<dbReference type="CDD" id="cd19542">
    <property type="entry name" value="CT_NRPS-like"/>
    <property type="match status" value="1"/>
</dbReference>
<accession>A0ABR1NV34</accession>
<dbReference type="InterPro" id="IPR020845">
    <property type="entry name" value="AMP-binding_CS"/>
</dbReference>
<protein>
    <submittedName>
        <fullName evidence="6">NRPS</fullName>
    </submittedName>
</protein>
<proteinExistence type="predicted"/>
<dbReference type="EMBL" id="JAKNSF020000100">
    <property type="protein sequence ID" value="KAK7716073.1"/>
    <property type="molecule type" value="Genomic_DNA"/>
</dbReference>
<dbReference type="Gene3D" id="3.30.300.30">
    <property type="match status" value="3"/>
</dbReference>
<dbReference type="NCBIfam" id="TIGR01733">
    <property type="entry name" value="AA-adenyl-dom"/>
    <property type="match status" value="2"/>
</dbReference>
<dbReference type="InterPro" id="IPR042099">
    <property type="entry name" value="ANL_N_sf"/>
</dbReference>
<dbReference type="InterPro" id="IPR036736">
    <property type="entry name" value="ACP-like_sf"/>
</dbReference>
<feature type="domain" description="Carrier" evidence="5">
    <location>
        <begin position="1287"/>
        <end position="1364"/>
    </location>
</feature>
<keyword evidence="1" id="KW-0596">Phosphopantetheine</keyword>
<gene>
    <name evidence="6" type="ORF">SLS63_011133</name>
</gene>
<dbReference type="SMART" id="SM00823">
    <property type="entry name" value="PKS_PP"/>
    <property type="match status" value="4"/>
</dbReference>
<dbReference type="SUPFAM" id="SSF47336">
    <property type="entry name" value="ACP-like"/>
    <property type="match status" value="4"/>
</dbReference>
<evidence type="ECO:0000256" key="1">
    <source>
        <dbReference type="ARBA" id="ARBA00022450"/>
    </source>
</evidence>
<evidence type="ECO:0000256" key="3">
    <source>
        <dbReference type="ARBA" id="ARBA00022598"/>
    </source>
</evidence>
<keyword evidence="2" id="KW-0597">Phosphoprotein</keyword>
<dbReference type="Pfam" id="PF00668">
    <property type="entry name" value="Condensation"/>
    <property type="match status" value="6"/>
</dbReference>